<dbReference type="GO" id="GO:0003676">
    <property type="term" value="F:nucleic acid binding"/>
    <property type="evidence" value="ECO:0007669"/>
    <property type="project" value="InterPro"/>
</dbReference>
<sequence length="505" mass="55616">MLHCATCLSARGPRQWVRSAVPTAAESLLNARGLSTHERYADSEARNIACATGTVRHKPRSSPPRCVRVQRGNVCSENDLAVMLQCELRYQGDQNMAQRVAVSPTTATGSSAVQPLLSNEQVVNARTAEPLPKMIEVVFHSTDTRVTIYTTKTKQARDDPYKPDKPKTRSTYALVVEVKGEETFDSTLKDIKRALGQRKDDFVGIQSIKKTKDGKVLITTDKDENLLDKIKQTIETGNNIVKKRTDRQGFDSLFVRGMDLLTEKDELELAVKKVILPGSDFKISDLRTASDNTRSAIVSLSKKESDEVLSKRHIRVGLVNCSISRLTRVPKCRRCWAFDHQEENCHGEDRSKACYKCGENGHLAKECKNSESCPGLVLTQVDISKAFDTIPHCAIAPALTCKGLPAHMVSKITKAYKYVATIIQSKATVDSSLQRCVKHGDPLSPTNFNLMILTHPGLTLDSSEGITALAADGYLYYLGIRSDPGQVLIGNAPEPACWSPLSESV</sequence>
<dbReference type="GO" id="GO:0008270">
    <property type="term" value="F:zinc ion binding"/>
    <property type="evidence" value="ECO:0007669"/>
    <property type="project" value="InterPro"/>
</dbReference>
<dbReference type="Pfam" id="PF00098">
    <property type="entry name" value="zf-CCHC"/>
    <property type="match status" value="1"/>
</dbReference>
<evidence type="ECO:0000313" key="1">
    <source>
        <dbReference type="EMBL" id="ENN78510.1"/>
    </source>
</evidence>
<dbReference type="EMBL" id="KB740885">
    <property type="protein sequence ID" value="ENN78510.1"/>
    <property type="molecule type" value="Genomic_DNA"/>
</dbReference>
<feature type="non-terminal residue" evidence="1">
    <location>
        <position position="1"/>
    </location>
</feature>
<accession>N6U9Y9</accession>
<gene>
    <name evidence="1" type="ORF">YQE_05022</name>
</gene>
<dbReference type="PROSITE" id="PS50158">
    <property type="entry name" value="ZF_CCHC"/>
    <property type="match status" value="1"/>
</dbReference>
<reference evidence="1" key="1">
    <citation type="journal article" date="2013" name="Genome Biol.">
        <title>Draft genome of the mountain pine beetle, Dendroctonus ponderosae Hopkins, a major forest pest.</title>
        <authorList>
            <person name="Keeling C.I."/>
            <person name="Yuen M.M."/>
            <person name="Liao N.Y."/>
            <person name="Docking T.R."/>
            <person name="Chan S.K."/>
            <person name="Taylor G.A."/>
            <person name="Palmquist D.L."/>
            <person name="Jackman S.D."/>
            <person name="Nguyen A."/>
            <person name="Li M."/>
            <person name="Henderson H."/>
            <person name="Janes J.K."/>
            <person name="Zhao Y."/>
            <person name="Pandoh P."/>
            <person name="Moore R."/>
            <person name="Sperling F.A."/>
            <person name="Huber D.P."/>
            <person name="Birol I."/>
            <person name="Jones S.J."/>
            <person name="Bohlmann J."/>
        </authorList>
    </citation>
    <scope>NUCLEOTIDE SEQUENCE</scope>
</reference>
<dbReference type="HOGENOM" id="CLU_539986_0_0_1"/>
<proteinExistence type="predicted"/>
<dbReference type="Gene3D" id="4.10.60.10">
    <property type="entry name" value="Zinc finger, CCHC-type"/>
    <property type="match status" value="1"/>
</dbReference>
<dbReference type="InterPro" id="IPR001878">
    <property type="entry name" value="Znf_CCHC"/>
</dbReference>
<dbReference type="OrthoDB" id="6777962at2759"/>
<dbReference type="SUPFAM" id="SSF57756">
    <property type="entry name" value="Retrovirus zinc finger-like domains"/>
    <property type="match status" value="1"/>
</dbReference>
<protein>
    <submittedName>
        <fullName evidence="1">Uncharacterized protein</fullName>
    </submittedName>
</protein>
<dbReference type="AlphaFoldDB" id="N6U9Y9"/>
<dbReference type="InterPro" id="IPR036875">
    <property type="entry name" value="Znf_CCHC_sf"/>
</dbReference>
<organism evidence="1">
    <name type="scientific">Dendroctonus ponderosae</name>
    <name type="common">Mountain pine beetle</name>
    <dbReference type="NCBI Taxonomy" id="77166"/>
    <lineage>
        <taxon>Eukaryota</taxon>
        <taxon>Metazoa</taxon>
        <taxon>Ecdysozoa</taxon>
        <taxon>Arthropoda</taxon>
        <taxon>Hexapoda</taxon>
        <taxon>Insecta</taxon>
        <taxon>Pterygota</taxon>
        <taxon>Neoptera</taxon>
        <taxon>Endopterygota</taxon>
        <taxon>Coleoptera</taxon>
        <taxon>Polyphaga</taxon>
        <taxon>Cucujiformia</taxon>
        <taxon>Curculionidae</taxon>
        <taxon>Scolytinae</taxon>
        <taxon>Dendroctonus</taxon>
    </lineage>
</organism>
<name>N6U9Y9_DENPD</name>
<dbReference type="SMART" id="SM00343">
    <property type="entry name" value="ZnF_C2HC"/>
    <property type="match status" value="2"/>
</dbReference>